<reference evidence="5" key="1">
    <citation type="submission" date="2024-07" db="EMBL/GenBank/DDBJ databases">
        <authorList>
            <person name="Yu S.T."/>
        </authorList>
    </citation>
    <scope>NUCLEOTIDE SEQUENCE</scope>
    <source>
        <strain evidence="5">R21</strain>
    </source>
</reference>
<dbReference type="RefSeq" id="WP_369228932.1">
    <property type="nucleotide sequence ID" value="NZ_CP163435.1"/>
</dbReference>
<gene>
    <name evidence="5" type="ORF">AB5J56_00640</name>
</gene>
<sequence>MSRTLGRIRRATGDEILVRAGRAMLPTQYAEEIREEVHAIVTRAQAVLVPTAEVDPGTLERTFTVKCRVTNLSRQHT</sequence>
<keyword evidence="2" id="KW-0238">DNA-binding</keyword>
<keyword evidence="3" id="KW-0804">Transcription</keyword>
<dbReference type="AlphaFoldDB" id="A0AB39NY39"/>
<accession>A0AB39NY39</accession>
<protein>
    <recommendedName>
        <fullName evidence="4">HTH lysR-type domain-containing protein</fullName>
    </recommendedName>
</protein>
<dbReference type="InterPro" id="IPR050389">
    <property type="entry name" value="LysR-type_TF"/>
</dbReference>
<dbReference type="PROSITE" id="PS50931">
    <property type="entry name" value="HTH_LYSR"/>
    <property type="match status" value="1"/>
</dbReference>
<dbReference type="PANTHER" id="PTHR30118">
    <property type="entry name" value="HTH-TYPE TRANSCRIPTIONAL REGULATOR LEUO-RELATED"/>
    <property type="match status" value="1"/>
</dbReference>
<dbReference type="PANTHER" id="PTHR30118:SF15">
    <property type="entry name" value="TRANSCRIPTIONAL REGULATORY PROTEIN"/>
    <property type="match status" value="1"/>
</dbReference>
<organism evidence="5">
    <name type="scientific">Streptomyces sp. R21</name>
    <dbReference type="NCBI Taxonomy" id="3238627"/>
    <lineage>
        <taxon>Bacteria</taxon>
        <taxon>Bacillati</taxon>
        <taxon>Actinomycetota</taxon>
        <taxon>Actinomycetes</taxon>
        <taxon>Kitasatosporales</taxon>
        <taxon>Streptomycetaceae</taxon>
        <taxon>Streptomyces</taxon>
    </lineage>
</organism>
<evidence type="ECO:0000259" key="4">
    <source>
        <dbReference type="PROSITE" id="PS50931"/>
    </source>
</evidence>
<feature type="domain" description="HTH lysR-type" evidence="4">
    <location>
        <begin position="1"/>
        <end position="27"/>
    </location>
</feature>
<evidence type="ECO:0000256" key="1">
    <source>
        <dbReference type="ARBA" id="ARBA00023015"/>
    </source>
</evidence>
<evidence type="ECO:0000313" key="5">
    <source>
        <dbReference type="EMBL" id="XDQ23320.1"/>
    </source>
</evidence>
<name>A0AB39NY39_9ACTN</name>
<evidence type="ECO:0000256" key="3">
    <source>
        <dbReference type="ARBA" id="ARBA00023163"/>
    </source>
</evidence>
<evidence type="ECO:0000256" key="2">
    <source>
        <dbReference type="ARBA" id="ARBA00023125"/>
    </source>
</evidence>
<dbReference type="GO" id="GO:0003700">
    <property type="term" value="F:DNA-binding transcription factor activity"/>
    <property type="evidence" value="ECO:0007669"/>
    <property type="project" value="InterPro"/>
</dbReference>
<dbReference type="EMBL" id="CP163435">
    <property type="protein sequence ID" value="XDQ23320.1"/>
    <property type="molecule type" value="Genomic_DNA"/>
</dbReference>
<keyword evidence="1" id="KW-0805">Transcription regulation</keyword>
<proteinExistence type="predicted"/>
<dbReference type="InterPro" id="IPR000847">
    <property type="entry name" value="LysR_HTH_N"/>
</dbReference>
<dbReference type="GO" id="GO:0003677">
    <property type="term" value="F:DNA binding"/>
    <property type="evidence" value="ECO:0007669"/>
    <property type="project" value="UniProtKB-KW"/>
</dbReference>